<dbReference type="InterPro" id="IPR009057">
    <property type="entry name" value="Homeodomain-like_sf"/>
</dbReference>
<dbReference type="PANTHER" id="PTHR30461:SF25">
    <property type="entry name" value="RESOLVASE-RELATED"/>
    <property type="match status" value="1"/>
</dbReference>
<dbReference type="SUPFAM" id="SSF46689">
    <property type="entry name" value="Homeodomain-like"/>
    <property type="match status" value="1"/>
</dbReference>
<evidence type="ECO:0000313" key="9">
    <source>
        <dbReference type="Proteomes" id="UP000318307"/>
    </source>
</evidence>
<dbReference type="Gene3D" id="1.10.10.10">
    <property type="entry name" value="Winged helix-like DNA-binding domain superfamily/Winged helix DNA-binding domain"/>
    <property type="match status" value="1"/>
</dbReference>
<dbReference type="AlphaFoldDB" id="A0A562R1B3"/>
<evidence type="ECO:0000256" key="5">
    <source>
        <dbReference type="PIRSR" id="PIRSR606118-50"/>
    </source>
</evidence>
<keyword evidence="4" id="KW-0233">DNA recombination</keyword>
<evidence type="ECO:0000256" key="4">
    <source>
        <dbReference type="ARBA" id="ARBA00023172"/>
    </source>
</evidence>
<dbReference type="SMART" id="SM00857">
    <property type="entry name" value="Resolvase"/>
    <property type="match status" value="1"/>
</dbReference>
<dbReference type="GO" id="GO:0003677">
    <property type="term" value="F:DNA binding"/>
    <property type="evidence" value="ECO:0007669"/>
    <property type="project" value="UniProtKB-KW"/>
</dbReference>
<evidence type="ECO:0000259" key="7">
    <source>
        <dbReference type="PROSITE" id="PS51736"/>
    </source>
</evidence>
<dbReference type="InterPro" id="IPR050639">
    <property type="entry name" value="SSR_resolvase"/>
</dbReference>
<dbReference type="InterPro" id="IPR006118">
    <property type="entry name" value="Recombinase_CS"/>
</dbReference>
<dbReference type="PANTHER" id="PTHR30461">
    <property type="entry name" value="DNA-INVERTASE FROM LAMBDOID PROPHAGE"/>
    <property type="match status" value="1"/>
</dbReference>
<evidence type="ECO:0000313" key="8">
    <source>
        <dbReference type="EMBL" id="TWI62848.1"/>
    </source>
</evidence>
<feature type="domain" description="Resolvase/invertase-type recombinase catalytic" evidence="7">
    <location>
        <begin position="4"/>
        <end position="159"/>
    </location>
</feature>
<accession>A0A562R1B3</accession>
<dbReference type="EMBL" id="VLLC01000056">
    <property type="protein sequence ID" value="TWI62848.1"/>
    <property type="molecule type" value="Genomic_DNA"/>
</dbReference>
<gene>
    <name evidence="8" type="ORF">LZ24_03336</name>
</gene>
<dbReference type="InterPro" id="IPR036388">
    <property type="entry name" value="WH-like_DNA-bd_sf"/>
</dbReference>
<evidence type="ECO:0000256" key="6">
    <source>
        <dbReference type="PROSITE-ProRule" id="PRU10137"/>
    </source>
</evidence>
<dbReference type="GO" id="GO:0000150">
    <property type="term" value="F:DNA strand exchange activity"/>
    <property type="evidence" value="ECO:0007669"/>
    <property type="project" value="InterPro"/>
</dbReference>
<dbReference type="FunFam" id="3.40.50.1390:FF:000010">
    <property type="entry name" value="Recombinase resolvase family"/>
    <property type="match status" value="1"/>
</dbReference>
<dbReference type="InterPro" id="IPR006119">
    <property type="entry name" value="Resolv_N"/>
</dbReference>
<comment type="caution">
    <text evidence="8">The sequence shown here is derived from an EMBL/GenBank/DDBJ whole genome shotgun (WGS) entry which is preliminary data.</text>
</comment>
<protein>
    <submittedName>
        <fullName evidence="8">DNA invertase Pin-like site-specific DNA recombinase</fullName>
    </submittedName>
</protein>
<evidence type="ECO:0000256" key="3">
    <source>
        <dbReference type="ARBA" id="ARBA00023125"/>
    </source>
</evidence>
<dbReference type="Pfam" id="PF13518">
    <property type="entry name" value="HTH_28"/>
    <property type="match status" value="1"/>
</dbReference>
<dbReference type="Proteomes" id="UP000318307">
    <property type="component" value="Unassembled WGS sequence"/>
</dbReference>
<dbReference type="RefSeq" id="WP_144686792.1">
    <property type="nucleotide sequence ID" value="NZ_VLLC01000056.1"/>
</dbReference>
<name>A0A562R1B3_9BACT</name>
<evidence type="ECO:0000256" key="1">
    <source>
        <dbReference type="ARBA" id="ARBA00009913"/>
    </source>
</evidence>
<dbReference type="Pfam" id="PF00239">
    <property type="entry name" value="Resolvase"/>
    <property type="match status" value="1"/>
</dbReference>
<dbReference type="CDD" id="cd03767">
    <property type="entry name" value="SR_Res_par"/>
    <property type="match status" value="1"/>
</dbReference>
<dbReference type="PROSITE" id="PS51736">
    <property type="entry name" value="RECOMBINASES_3"/>
    <property type="match status" value="1"/>
</dbReference>
<comment type="similarity">
    <text evidence="1">Belongs to the site-specific recombinase resolvase family.</text>
</comment>
<organism evidence="8 9">
    <name type="scientific">Desulfobotulus alkaliphilus</name>
    <dbReference type="NCBI Taxonomy" id="622671"/>
    <lineage>
        <taxon>Bacteria</taxon>
        <taxon>Pseudomonadati</taxon>
        <taxon>Thermodesulfobacteriota</taxon>
        <taxon>Desulfobacteria</taxon>
        <taxon>Desulfobacterales</taxon>
        <taxon>Desulfobacteraceae</taxon>
        <taxon>Desulfobotulus</taxon>
    </lineage>
</organism>
<evidence type="ECO:0000256" key="2">
    <source>
        <dbReference type="ARBA" id="ARBA00022908"/>
    </source>
</evidence>
<reference evidence="8 9" key="1">
    <citation type="submission" date="2019-07" db="EMBL/GenBank/DDBJ databases">
        <title>Genome sequencing of 100 strains of the haloalkaliphilic chemolithoautotrophic sulfur-oxidizing bacterium Thioalkalivibrio.</title>
        <authorList>
            <person name="Muyzer G."/>
        </authorList>
    </citation>
    <scope>NUCLEOTIDE SEQUENCE [LARGE SCALE GENOMIC DNA]</scope>
    <source>
        <strain evidence="8 9">ASO4-4</strain>
    </source>
</reference>
<proteinExistence type="inferred from homology"/>
<dbReference type="InterPro" id="IPR055247">
    <property type="entry name" value="InsJ-like_HTH"/>
</dbReference>
<keyword evidence="3" id="KW-0238">DNA-binding</keyword>
<sequence length="213" mass="23987">MTVRIYGYLRASTTEQNADRARPALECFAFNQGVAVSAWFTENESGASMKRPELFRLLDVAQPGDILLLEQIDRLSRLNAKDWQKLRGLIQSKGLKIVSMDLPISHTLMDAETSESFQGRILDAINGMLLDMLAAVSRKDYEDRRRRQSEGIARAKELGRFKGRPVDTDQRLKIMELRMKGFSYSDIERMLGCSRSTIASAVKGLQHSSAEAV</sequence>
<dbReference type="OrthoDB" id="9797501at2"/>
<feature type="active site" description="O-(5'-phospho-DNA)-serine intermediate" evidence="5 6">
    <location>
        <position position="12"/>
    </location>
</feature>
<dbReference type="SUPFAM" id="SSF53041">
    <property type="entry name" value="Resolvase-like"/>
    <property type="match status" value="1"/>
</dbReference>
<keyword evidence="2" id="KW-0229">DNA integration</keyword>
<dbReference type="GO" id="GO:0015074">
    <property type="term" value="P:DNA integration"/>
    <property type="evidence" value="ECO:0007669"/>
    <property type="project" value="UniProtKB-KW"/>
</dbReference>
<dbReference type="PROSITE" id="PS00397">
    <property type="entry name" value="RECOMBINASES_1"/>
    <property type="match status" value="1"/>
</dbReference>
<dbReference type="Gene3D" id="3.40.50.1390">
    <property type="entry name" value="Resolvase, N-terminal catalytic domain"/>
    <property type="match status" value="1"/>
</dbReference>
<dbReference type="PROSITE" id="PS00398">
    <property type="entry name" value="RECOMBINASES_2"/>
    <property type="match status" value="1"/>
</dbReference>
<keyword evidence="9" id="KW-1185">Reference proteome</keyword>
<dbReference type="InterPro" id="IPR036162">
    <property type="entry name" value="Resolvase-like_N_sf"/>
</dbReference>